<dbReference type="VEuPathDB" id="TrichDB:TVAG_254470"/>
<dbReference type="SUPFAM" id="SSF103481">
    <property type="entry name" value="Multidrug resistance efflux transporter EmrE"/>
    <property type="match status" value="1"/>
</dbReference>
<keyword evidence="1" id="KW-0812">Transmembrane</keyword>
<evidence type="ECO:0000313" key="3">
    <source>
        <dbReference type="Proteomes" id="UP000001542"/>
    </source>
</evidence>
<keyword evidence="1" id="KW-1133">Transmembrane helix</keyword>
<feature type="transmembrane region" description="Helical" evidence="1">
    <location>
        <begin position="117"/>
        <end position="136"/>
    </location>
</feature>
<dbReference type="PANTHER" id="PTHR13146:SF7">
    <property type="entry name" value="INTEGRAL MEMBRANE PROTEIN DUF6 DOMAIN CONTAINING PROTEIN"/>
    <property type="match status" value="1"/>
</dbReference>
<dbReference type="STRING" id="5722.A2DMW4"/>
<feature type="transmembrane region" description="Helical" evidence="1">
    <location>
        <begin position="257"/>
        <end position="280"/>
    </location>
</feature>
<dbReference type="OMA" id="FIPCNFK"/>
<feature type="transmembrane region" description="Helical" evidence="1">
    <location>
        <begin position="301"/>
        <end position="318"/>
    </location>
</feature>
<feature type="transmembrane region" description="Helical" evidence="1">
    <location>
        <begin position="88"/>
        <end position="105"/>
    </location>
</feature>
<keyword evidence="1" id="KW-0472">Membrane</keyword>
<sequence>MGEASFKFKTLILTLFFICGASSAVLGNVLYNMKSLGLHNTIKEFKKPVFQTWSMFIAMSLLIFDTPLFKKGGCPKYTTGGKIRGIGLFRVVAVPAGCDLIATYLQNIGLLYLPPSVWQMTRGSILLFTALIAIFYRKKKLYCVDWFGVCTTILGITIVGLSAVLGKSNSSTNSASKVPAGMQVIAMVLIVIAQALQAFQTIVEEQLLHDVDATENEIVSFEGLWGLYLSTFLAIPVAQIIPESAGENLFEHSGETFIMIAHSLIIFIFIILYMLAILGYNMTGMFVTSFSSAIHRNIYEALRSAAVWALSVVIYYIAPNSGAGEPLNLMSLLQLAGFSISILGSFIYNRIIKIPGLYYGEEQKLNPEPLLEDKK</sequence>
<dbReference type="PANTHER" id="PTHR13146">
    <property type="match status" value="1"/>
</dbReference>
<protein>
    <recommendedName>
        <fullName evidence="4">EamA domain-containing protein</fullName>
    </recommendedName>
</protein>
<feature type="transmembrane region" description="Helical" evidence="1">
    <location>
        <begin position="224"/>
        <end position="242"/>
    </location>
</feature>
<feature type="transmembrane region" description="Helical" evidence="1">
    <location>
        <begin position="184"/>
        <end position="203"/>
    </location>
</feature>
<organism evidence="2 3">
    <name type="scientific">Trichomonas vaginalis (strain ATCC PRA-98 / G3)</name>
    <dbReference type="NCBI Taxonomy" id="412133"/>
    <lineage>
        <taxon>Eukaryota</taxon>
        <taxon>Metamonada</taxon>
        <taxon>Parabasalia</taxon>
        <taxon>Trichomonadida</taxon>
        <taxon>Trichomonadidae</taxon>
        <taxon>Trichomonas</taxon>
    </lineage>
</organism>
<accession>A2DMW4</accession>
<dbReference type="Proteomes" id="UP000001542">
    <property type="component" value="Unassembled WGS sequence"/>
</dbReference>
<dbReference type="AlphaFoldDB" id="A2DMW4"/>
<feature type="transmembrane region" description="Helical" evidence="1">
    <location>
        <begin position="143"/>
        <end position="164"/>
    </location>
</feature>
<evidence type="ECO:0008006" key="4">
    <source>
        <dbReference type="Google" id="ProtNLM"/>
    </source>
</evidence>
<reference evidence="2" key="1">
    <citation type="submission" date="2006-10" db="EMBL/GenBank/DDBJ databases">
        <authorList>
            <person name="Amadeo P."/>
            <person name="Zhao Q."/>
            <person name="Wortman J."/>
            <person name="Fraser-Liggett C."/>
            <person name="Carlton J."/>
        </authorList>
    </citation>
    <scope>NUCLEOTIDE SEQUENCE</scope>
    <source>
        <strain evidence="2">G3</strain>
    </source>
</reference>
<evidence type="ECO:0000313" key="2">
    <source>
        <dbReference type="EMBL" id="EAY18335.1"/>
    </source>
</evidence>
<dbReference type="InterPro" id="IPR037185">
    <property type="entry name" value="EmrE-like"/>
</dbReference>
<dbReference type="KEGG" id="tva:5463841"/>
<dbReference type="VEuPathDB" id="TrichDB:TVAGG3_0058670"/>
<dbReference type="EMBL" id="DS113220">
    <property type="protein sequence ID" value="EAY18335.1"/>
    <property type="molecule type" value="Genomic_DNA"/>
</dbReference>
<dbReference type="eggNOG" id="KOG3912">
    <property type="taxonomic scope" value="Eukaryota"/>
</dbReference>
<dbReference type="OrthoDB" id="29773at2759"/>
<name>A2DMW4_TRIV3</name>
<dbReference type="FunCoup" id="A2DMW4">
    <property type="interactions" value="107"/>
</dbReference>
<feature type="transmembrane region" description="Helical" evidence="1">
    <location>
        <begin position="330"/>
        <end position="348"/>
    </location>
</feature>
<keyword evidence="3" id="KW-1185">Reference proteome</keyword>
<evidence type="ECO:0000256" key="1">
    <source>
        <dbReference type="SAM" id="Phobius"/>
    </source>
</evidence>
<gene>
    <name evidence="2" type="ORF">TVAG_254470</name>
</gene>
<dbReference type="RefSeq" id="XP_001579321.1">
    <property type="nucleotide sequence ID" value="XM_001579271.1"/>
</dbReference>
<proteinExistence type="predicted"/>
<reference evidence="2" key="2">
    <citation type="journal article" date="2007" name="Science">
        <title>Draft genome sequence of the sexually transmitted pathogen Trichomonas vaginalis.</title>
        <authorList>
            <person name="Carlton J.M."/>
            <person name="Hirt R.P."/>
            <person name="Silva J.C."/>
            <person name="Delcher A.L."/>
            <person name="Schatz M."/>
            <person name="Zhao Q."/>
            <person name="Wortman J.R."/>
            <person name="Bidwell S.L."/>
            <person name="Alsmark U.C.M."/>
            <person name="Besteiro S."/>
            <person name="Sicheritz-Ponten T."/>
            <person name="Noel C.J."/>
            <person name="Dacks J.B."/>
            <person name="Foster P.G."/>
            <person name="Simillion C."/>
            <person name="Van de Peer Y."/>
            <person name="Miranda-Saavedra D."/>
            <person name="Barton G.J."/>
            <person name="Westrop G.D."/>
            <person name="Mueller S."/>
            <person name="Dessi D."/>
            <person name="Fiori P.L."/>
            <person name="Ren Q."/>
            <person name="Paulsen I."/>
            <person name="Zhang H."/>
            <person name="Bastida-Corcuera F.D."/>
            <person name="Simoes-Barbosa A."/>
            <person name="Brown M.T."/>
            <person name="Hayes R.D."/>
            <person name="Mukherjee M."/>
            <person name="Okumura C.Y."/>
            <person name="Schneider R."/>
            <person name="Smith A.J."/>
            <person name="Vanacova S."/>
            <person name="Villalvazo M."/>
            <person name="Haas B.J."/>
            <person name="Pertea M."/>
            <person name="Feldblyum T.V."/>
            <person name="Utterback T.R."/>
            <person name="Shu C.L."/>
            <person name="Osoegawa K."/>
            <person name="de Jong P.J."/>
            <person name="Hrdy I."/>
            <person name="Horvathova L."/>
            <person name="Zubacova Z."/>
            <person name="Dolezal P."/>
            <person name="Malik S.B."/>
            <person name="Logsdon J.M. Jr."/>
            <person name="Henze K."/>
            <person name="Gupta A."/>
            <person name="Wang C.C."/>
            <person name="Dunne R.L."/>
            <person name="Upcroft J.A."/>
            <person name="Upcroft P."/>
            <person name="White O."/>
            <person name="Salzberg S.L."/>
            <person name="Tang P."/>
            <person name="Chiu C.-H."/>
            <person name="Lee Y.-S."/>
            <person name="Embley T.M."/>
            <person name="Coombs G.H."/>
            <person name="Mottram J.C."/>
            <person name="Tachezy J."/>
            <person name="Fraser-Liggett C.M."/>
            <person name="Johnson P.J."/>
        </authorList>
    </citation>
    <scope>NUCLEOTIDE SEQUENCE [LARGE SCALE GENOMIC DNA]</scope>
    <source>
        <strain evidence="2">G3</strain>
    </source>
</reference>
<dbReference type="GO" id="GO:0016020">
    <property type="term" value="C:membrane"/>
    <property type="evidence" value="ECO:0000318"/>
    <property type="project" value="GO_Central"/>
</dbReference>
<dbReference type="InParanoid" id="A2DMW4"/>